<keyword evidence="3" id="KW-1185">Reference proteome</keyword>
<dbReference type="AlphaFoldDB" id="A0A0C2CCT6"/>
<reference evidence="2 3" key="1">
    <citation type="submission" date="2013-12" db="EMBL/GenBank/DDBJ databases">
        <title>Draft genome of the parsitic nematode Ancylostoma duodenale.</title>
        <authorList>
            <person name="Mitreva M."/>
        </authorList>
    </citation>
    <scope>NUCLEOTIDE SEQUENCE [LARGE SCALE GENOMIC DNA]</scope>
    <source>
        <strain evidence="2 3">Zhejiang</strain>
    </source>
</reference>
<evidence type="ECO:0000313" key="2">
    <source>
        <dbReference type="EMBL" id="KIH54138.1"/>
    </source>
</evidence>
<keyword evidence="1" id="KW-0472">Membrane</keyword>
<evidence type="ECO:0008006" key="4">
    <source>
        <dbReference type="Google" id="ProtNLM"/>
    </source>
</evidence>
<keyword evidence="1" id="KW-0812">Transmembrane</keyword>
<keyword evidence="1" id="KW-1133">Transmembrane helix</keyword>
<feature type="transmembrane region" description="Helical" evidence="1">
    <location>
        <begin position="169"/>
        <end position="188"/>
    </location>
</feature>
<organism evidence="2 3">
    <name type="scientific">Ancylostoma duodenale</name>
    <dbReference type="NCBI Taxonomy" id="51022"/>
    <lineage>
        <taxon>Eukaryota</taxon>
        <taxon>Metazoa</taxon>
        <taxon>Ecdysozoa</taxon>
        <taxon>Nematoda</taxon>
        <taxon>Chromadorea</taxon>
        <taxon>Rhabditida</taxon>
        <taxon>Rhabditina</taxon>
        <taxon>Rhabditomorpha</taxon>
        <taxon>Strongyloidea</taxon>
        <taxon>Ancylostomatidae</taxon>
        <taxon>Ancylostomatinae</taxon>
        <taxon>Ancylostoma</taxon>
    </lineage>
</organism>
<name>A0A0C2CCT6_9BILA</name>
<protein>
    <recommendedName>
        <fullName evidence="4">Fibronectin type III domain protein</fullName>
    </recommendedName>
</protein>
<gene>
    <name evidence="2" type="ORF">ANCDUO_15717</name>
</gene>
<proteinExistence type="predicted"/>
<sequence>MSLLKDSSSSILMPHLEFESDYSVTVTATSADRTQTSKPLTANFKSLLCKDVHGQGSLQCVSNLAIVLRPNGTGIISWKPSADPENILFYQLIYHALSQGNGCQQQQETINVRAAATSAVVDFPGERCEYVVRLVNYDLIGRDAVAEARVLIELSKSFLRLDALLRPKFLLTAAGVLLLFLLCVLVCCRCGRRCPHRVSEKQEKLTDYA</sequence>
<dbReference type="Proteomes" id="UP000054047">
    <property type="component" value="Unassembled WGS sequence"/>
</dbReference>
<evidence type="ECO:0000256" key="1">
    <source>
        <dbReference type="SAM" id="Phobius"/>
    </source>
</evidence>
<dbReference type="EMBL" id="KN739652">
    <property type="protein sequence ID" value="KIH54138.1"/>
    <property type="molecule type" value="Genomic_DNA"/>
</dbReference>
<evidence type="ECO:0000313" key="3">
    <source>
        <dbReference type="Proteomes" id="UP000054047"/>
    </source>
</evidence>
<dbReference type="OrthoDB" id="5783913at2759"/>
<accession>A0A0C2CCT6</accession>